<organism evidence="4 5">
    <name type="scientific">Aeromicrobium piscarium</name>
    <dbReference type="NCBI Taxonomy" id="2590901"/>
    <lineage>
        <taxon>Bacteria</taxon>
        <taxon>Bacillati</taxon>
        <taxon>Actinomycetota</taxon>
        <taxon>Actinomycetes</taxon>
        <taxon>Propionibacteriales</taxon>
        <taxon>Nocardioidaceae</taxon>
        <taxon>Aeromicrobium</taxon>
    </lineage>
</organism>
<evidence type="ECO:0000256" key="2">
    <source>
        <dbReference type="PROSITE-ProRule" id="PRU00335"/>
    </source>
</evidence>
<evidence type="ECO:0000313" key="5">
    <source>
        <dbReference type="Proteomes" id="UP000316988"/>
    </source>
</evidence>
<dbReference type="InterPro" id="IPR009057">
    <property type="entry name" value="Homeodomain-like_sf"/>
</dbReference>
<dbReference type="SUPFAM" id="SSF46689">
    <property type="entry name" value="Homeodomain-like"/>
    <property type="match status" value="1"/>
</dbReference>
<evidence type="ECO:0000256" key="1">
    <source>
        <dbReference type="ARBA" id="ARBA00023125"/>
    </source>
</evidence>
<evidence type="ECO:0000259" key="3">
    <source>
        <dbReference type="PROSITE" id="PS50977"/>
    </source>
</evidence>
<dbReference type="InterPro" id="IPR001647">
    <property type="entry name" value="HTH_TetR"/>
</dbReference>
<feature type="DNA-binding region" description="H-T-H motif" evidence="2">
    <location>
        <begin position="104"/>
        <end position="123"/>
    </location>
</feature>
<dbReference type="OrthoDB" id="8479950at2"/>
<proteinExistence type="predicted"/>
<comment type="caution">
    <text evidence="4">The sequence shown here is derived from an EMBL/GenBank/DDBJ whole genome shotgun (WGS) entry which is preliminary data.</text>
</comment>
<feature type="domain" description="HTH tetR-type" evidence="3">
    <location>
        <begin position="80"/>
        <end position="141"/>
    </location>
</feature>
<dbReference type="AlphaFoldDB" id="A0A554S8Q4"/>
<gene>
    <name evidence="4" type="ORF">FNM00_09965</name>
</gene>
<keyword evidence="5" id="KW-1185">Reference proteome</keyword>
<dbReference type="Pfam" id="PF00440">
    <property type="entry name" value="TetR_N"/>
    <property type="match status" value="1"/>
</dbReference>
<name>A0A554S8Q4_9ACTN</name>
<evidence type="ECO:0000313" key="4">
    <source>
        <dbReference type="EMBL" id="TSD62702.1"/>
    </source>
</evidence>
<dbReference type="PROSITE" id="PS50977">
    <property type="entry name" value="HTH_TETR_2"/>
    <property type="match status" value="1"/>
</dbReference>
<dbReference type="Gene3D" id="1.10.357.10">
    <property type="entry name" value="Tetracycline Repressor, domain 2"/>
    <property type="match status" value="1"/>
</dbReference>
<dbReference type="EMBL" id="VLNT01000007">
    <property type="protein sequence ID" value="TSD62702.1"/>
    <property type="molecule type" value="Genomic_DNA"/>
</dbReference>
<protein>
    <submittedName>
        <fullName evidence="4">TetR/AcrR family transcriptional regulator</fullName>
    </submittedName>
</protein>
<sequence>MPMARPIGCRRCPSSRVTSHALATVERCPRPASTPGRCWTRWGRRPARRPLHEDGGAPRERWYFHRMSREERGASAAGANETALKLERAALRLLKKDGVLAGLNLREVADLAGINRGLVYHYFGSRGELLRSALRRGSDRRHDAYWASDESVGFVERIGRMFAQSIKNAEQGRLAAILLIDGQTKIRMMPRREQTQRDLKVDQEAGRISSEIDLVALHAFIQSLSMGYVVARKQLAAEFGIGVRDLDGRMADLLQQLLAEDRKDRAEPSD</sequence>
<keyword evidence="1 2" id="KW-0238">DNA-binding</keyword>
<dbReference type="Proteomes" id="UP000316988">
    <property type="component" value="Unassembled WGS sequence"/>
</dbReference>
<dbReference type="GO" id="GO:0003677">
    <property type="term" value="F:DNA binding"/>
    <property type="evidence" value="ECO:0007669"/>
    <property type="project" value="UniProtKB-UniRule"/>
</dbReference>
<accession>A0A554S8Q4</accession>
<reference evidence="4 5" key="1">
    <citation type="submission" date="2019-07" db="EMBL/GenBank/DDBJ databases">
        <authorList>
            <person name="Zhao L.H."/>
        </authorList>
    </citation>
    <scope>NUCLEOTIDE SEQUENCE [LARGE SCALE GENOMIC DNA]</scope>
    <source>
        <strain evidence="4 5">Co35</strain>
    </source>
</reference>